<gene>
    <name evidence="2" type="ORF">DW873_05900</name>
</gene>
<dbReference type="EMBL" id="QSHA01000003">
    <property type="protein sequence ID" value="RHB75667.1"/>
    <property type="molecule type" value="Genomic_DNA"/>
</dbReference>
<keyword evidence="1" id="KW-0812">Transmembrane</keyword>
<organism evidence="2 3">
    <name type="scientific">Bacteroides uniformis</name>
    <dbReference type="NCBI Taxonomy" id="820"/>
    <lineage>
        <taxon>Bacteria</taxon>
        <taxon>Pseudomonadati</taxon>
        <taxon>Bacteroidota</taxon>
        <taxon>Bacteroidia</taxon>
        <taxon>Bacteroidales</taxon>
        <taxon>Bacteroidaceae</taxon>
        <taxon>Bacteroides</taxon>
    </lineage>
</organism>
<dbReference type="Proteomes" id="UP000286114">
    <property type="component" value="Unassembled WGS sequence"/>
</dbReference>
<feature type="transmembrane region" description="Helical" evidence="1">
    <location>
        <begin position="90"/>
        <end position="107"/>
    </location>
</feature>
<name>A0A413XE70_BACUN</name>
<dbReference type="SUPFAM" id="SSF53756">
    <property type="entry name" value="UDP-Glycosyltransferase/glycogen phosphorylase"/>
    <property type="match status" value="1"/>
</dbReference>
<accession>A0A413XE70</accession>
<reference evidence="2 3" key="1">
    <citation type="submission" date="2018-08" db="EMBL/GenBank/DDBJ databases">
        <title>A genome reference for cultivated species of the human gut microbiota.</title>
        <authorList>
            <person name="Zou Y."/>
            <person name="Xue W."/>
            <person name="Luo G."/>
        </authorList>
    </citation>
    <scope>NUCLEOTIDE SEQUENCE [LARGE SCALE GENOMIC DNA]</scope>
    <source>
        <strain evidence="2 3">AM39-1</strain>
    </source>
</reference>
<dbReference type="AlphaFoldDB" id="A0A413XE70"/>
<protein>
    <recommendedName>
        <fullName evidence="4">Glycosyltransferase family 4 protein</fullName>
    </recommendedName>
</protein>
<evidence type="ECO:0000313" key="2">
    <source>
        <dbReference type="EMBL" id="RHB75667.1"/>
    </source>
</evidence>
<feature type="transmembrane region" description="Helical" evidence="1">
    <location>
        <begin position="65"/>
        <end position="83"/>
    </location>
</feature>
<sequence length="348" mass="40793">MRLLIADTIFPKGHCCLNKHLLEILLRNEKIAEVKLIDYQDYYANHSNKVTSYNVSFLFKSKNAYLNYICQFLNSILIVFLCLRIRYDKVFFFTFDTLSFTLLRLVICKPIYLFHHNNTDHLLNKYKRKIFKTYMNKVNHVVFADFIKDYLVSIGVSANRIFVISHPLPDLSFTSKMQNTNGPNMYIALGHANDENIIHDLIEYEKQKHCLERNNIHLVLRTQNSFNELPLSINIVTGFLAEEHYIDYYRKAKGVLILYPDYFKYRFSGVLLDALVAKKKVIGRNIPIVRYYAQRYPSCCSFFEGVDDLMKKILLDNIALNVNEEVYTSFLSAHSDQVITSQLNEILL</sequence>
<evidence type="ECO:0000313" key="3">
    <source>
        <dbReference type="Proteomes" id="UP000286114"/>
    </source>
</evidence>
<evidence type="ECO:0008006" key="4">
    <source>
        <dbReference type="Google" id="ProtNLM"/>
    </source>
</evidence>
<proteinExistence type="predicted"/>
<comment type="caution">
    <text evidence="2">The sequence shown here is derived from an EMBL/GenBank/DDBJ whole genome shotgun (WGS) entry which is preliminary data.</text>
</comment>
<evidence type="ECO:0000256" key="1">
    <source>
        <dbReference type="SAM" id="Phobius"/>
    </source>
</evidence>
<keyword evidence="1" id="KW-0472">Membrane</keyword>
<keyword evidence="1" id="KW-1133">Transmembrane helix</keyword>